<dbReference type="InterPro" id="IPR006674">
    <property type="entry name" value="HD_domain"/>
</dbReference>
<dbReference type="InterPro" id="IPR051094">
    <property type="entry name" value="Diverse_Catalytic_Enzymes"/>
</dbReference>
<proteinExistence type="predicted"/>
<dbReference type="PANTHER" id="PTHR35795:SF1">
    <property type="entry name" value="BIS(5'-NUCLEOSYL)-TETRAPHOSPHATASE, SYMMETRICAL"/>
    <property type="match status" value="1"/>
</dbReference>
<dbReference type="GO" id="GO:0000166">
    <property type="term" value="F:nucleotide binding"/>
    <property type="evidence" value="ECO:0007669"/>
    <property type="project" value="UniProtKB-KW"/>
</dbReference>
<keyword evidence="3" id="KW-0547">Nucleotide-binding</keyword>
<evidence type="ECO:0000256" key="2">
    <source>
        <dbReference type="ARBA" id="ARBA00022723"/>
    </source>
</evidence>
<dbReference type="Gene3D" id="1.10.3210.10">
    <property type="entry name" value="Hypothetical protein af1432"/>
    <property type="match status" value="1"/>
</dbReference>
<evidence type="ECO:0000256" key="7">
    <source>
        <dbReference type="SAM" id="MobiDB-lite"/>
    </source>
</evidence>
<gene>
    <name evidence="9" type="primary">yqeK</name>
    <name evidence="9" type="ORF">K8U77_09460</name>
</gene>
<sequence>MIALVDADRFEEMRQRLQARVKPSRYAHSMGVSQAAEQLARIYGVNESDAAVAGLLHDWDKALSFKQLRKLAKKHTKVPKAVRKNIPGVLHAYTAPYSLKKEFPELTDEVLQAIERHTCAAPEMADLDMVVFIADIIEPGRTFGDVAPLRDAVGEVSLEELFYMTYKATMIYLLEDDKAIHPDSLITWNAWVAKREASEGGCFGSVSAGDAGEASEAVDRRALTADAAPSAAASDEAAGATAHEAAAPEAVSSPKADGSSADAPEAACVRNVRPNGARIITIE</sequence>
<dbReference type="InterPro" id="IPR003607">
    <property type="entry name" value="HD/PDEase_dom"/>
</dbReference>
<dbReference type="EMBL" id="DYWI01000188">
    <property type="protein sequence ID" value="HJF66323.1"/>
    <property type="molecule type" value="Genomic_DNA"/>
</dbReference>
<dbReference type="GO" id="GO:0046872">
    <property type="term" value="F:metal ion binding"/>
    <property type="evidence" value="ECO:0007669"/>
    <property type="project" value="UniProtKB-KW"/>
</dbReference>
<dbReference type="PANTHER" id="PTHR35795">
    <property type="entry name" value="SLR1885 PROTEIN"/>
    <property type="match status" value="1"/>
</dbReference>
<accession>A0A9D2UYC9</accession>
<feature type="region of interest" description="Disordered" evidence="7">
    <location>
        <begin position="226"/>
        <end position="268"/>
    </location>
</feature>
<evidence type="ECO:0000313" key="9">
    <source>
        <dbReference type="EMBL" id="HJF66323.1"/>
    </source>
</evidence>
<dbReference type="CDD" id="cd00077">
    <property type="entry name" value="HDc"/>
    <property type="match status" value="1"/>
</dbReference>
<comment type="caution">
    <text evidence="9">The sequence shown here is derived from an EMBL/GenBank/DDBJ whole genome shotgun (WGS) entry which is preliminary data.</text>
</comment>
<evidence type="ECO:0000259" key="8">
    <source>
        <dbReference type="SMART" id="SM00471"/>
    </source>
</evidence>
<comment type="catalytic activity">
    <reaction evidence="6">
        <text>P(1),P(4)-bis(5'-adenosyl) tetraphosphate + H2O = 2 ADP + 2 H(+)</text>
        <dbReference type="Rhea" id="RHEA:24252"/>
        <dbReference type="ChEBI" id="CHEBI:15377"/>
        <dbReference type="ChEBI" id="CHEBI:15378"/>
        <dbReference type="ChEBI" id="CHEBI:58141"/>
        <dbReference type="ChEBI" id="CHEBI:456216"/>
        <dbReference type="EC" id="3.6.1.41"/>
    </reaction>
</comment>
<evidence type="ECO:0000313" key="10">
    <source>
        <dbReference type="Proteomes" id="UP000786989"/>
    </source>
</evidence>
<reference evidence="9" key="2">
    <citation type="submission" date="2021-09" db="EMBL/GenBank/DDBJ databases">
        <authorList>
            <person name="Gilroy R."/>
        </authorList>
    </citation>
    <scope>NUCLEOTIDE SEQUENCE</scope>
    <source>
        <strain evidence="9">ChiGjej6B6-11269</strain>
    </source>
</reference>
<evidence type="ECO:0000256" key="6">
    <source>
        <dbReference type="ARBA" id="ARBA00049417"/>
    </source>
</evidence>
<dbReference type="AlphaFoldDB" id="A0A9D2UYC9"/>
<dbReference type="NCBIfam" id="TIGR00488">
    <property type="entry name" value="bis(5'-nucleosyl)-tetraphosphatase (symmetrical) YqeK"/>
    <property type="match status" value="1"/>
</dbReference>
<dbReference type="SUPFAM" id="SSF109604">
    <property type="entry name" value="HD-domain/PDEase-like"/>
    <property type="match status" value="1"/>
</dbReference>
<dbReference type="GO" id="GO:0008803">
    <property type="term" value="F:bis(5'-nucleosyl)-tetraphosphatase (symmetrical) activity"/>
    <property type="evidence" value="ECO:0007669"/>
    <property type="project" value="UniProtKB-EC"/>
</dbReference>
<evidence type="ECO:0000256" key="3">
    <source>
        <dbReference type="ARBA" id="ARBA00022741"/>
    </source>
</evidence>
<protein>
    <recommendedName>
        <fullName evidence="1">bis(5'-nucleosyl)-tetraphosphatase (symmetrical)</fullName>
        <ecNumber evidence="1">3.6.1.41</ecNumber>
    </recommendedName>
</protein>
<feature type="domain" description="HD/PDEase" evidence="8">
    <location>
        <begin position="21"/>
        <end position="149"/>
    </location>
</feature>
<organism evidence="9 10">
    <name type="scientific">Slackia equolifaciens</name>
    <dbReference type="NCBI Taxonomy" id="498718"/>
    <lineage>
        <taxon>Bacteria</taxon>
        <taxon>Bacillati</taxon>
        <taxon>Actinomycetota</taxon>
        <taxon>Coriobacteriia</taxon>
        <taxon>Eggerthellales</taxon>
        <taxon>Eggerthellaceae</taxon>
        <taxon>Slackia</taxon>
    </lineage>
</organism>
<reference evidence="9" key="1">
    <citation type="journal article" date="2021" name="PeerJ">
        <title>Extensive microbial diversity within the chicken gut microbiome revealed by metagenomics and culture.</title>
        <authorList>
            <person name="Gilroy R."/>
            <person name="Ravi A."/>
            <person name="Getino M."/>
            <person name="Pursley I."/>
            <person name="Horton D.L."/>
            <person name="Alikhan N.F."/>
            <person name="Baker D."/>
            <person name="Gharbi K."/>
            <person name="Hall N."/>
            <person name="Watson M."/>
            <person name="Adriaenssens E.M."/>
            <person name="Foster-Nyarko E."/>
            <person name="Jarju S."/>
            <person name="Secka A."/>
            <person name="Antonio M."/>
            <person name="Oren A."/>
            <person name="Chaudhuri R.R."/>
            <person name="La Ragione R."/>
            <person name="Hildebrand F."/>
            <person name="Pallen M.J."/>
        </authorList>
    </citation>
    <scope>NUCLEOTIDE SEQUENCE</scope>
    <source>
        <strain evidence="9">ChiGjej6B6-11269</strain>
    </source>
</reference>
<dbReference type="InterPro" id="IPR005249">
    <property type="entry name" value="YqeK"/>
</dbReference>
<dbReference type="EC" id="3.6.1.41" evidence="1"/>
<dbReference type="Proteomes" id="UP000786989">
    <property type="component" value="Unassembled WGS sequence"/>
</dbReference>
<evidence type="ECO:0000256" key="4">
    <source>
        <dbReference type="ARBA" id="ARBA00022801"/>
    </source>
</evidence>
<keyword evidence="4 9" id="KW-0378">Hydrolase</keyword>
<keyword evidence="2" id="KW-0479">Metal-binding</keyword>
<keyword evidence="5" id="KW-0408">Iron</keyword>
<name>A0A9D2UYC9_9ACTN</name>
<evidence type="ECO:0000256" key="5">
    <source>
        <dbReference type="ARBA" id="ARBA00023004"/>
    </source>
</evidence>
<dbReference type="SMART" id="SM00471">
    <property type="entry name" value="HDc"/>
    <property type="match status" value="1"/>
</dbReference>
<dbReference type="Pfam" id="PF01966">
    <property type="entry name" value="HD"/>
    <property type="match status" value="1"/>
</dbReference>
<evidence type="ECO:0000256" key="1">
    <source>
        <dbReference type="ARBA" id="ARBA00012506"/>
    </source>
</evidence>
<feature type="compositionally biased region" description="Low complexity" evidence="7">
    <location>
        <begin position="226"/>
        <end position="250"/>
    </location>
</feature>